<dbReference type="Gene3D" id="3.30.70.1620">
    <property type="match status" value="1"/>
</dbReference>
<dbReference type="InterPro" id="IPR003395">
    <property type="entry name" value="RecF/RecN/SMC_N"/>
</dbReference>
<evidence type="ECO:0000256" key="5">
    <source>
        <dbReference type="ARBA" id="ARBA00022741"/>
    </source>
</evidence>
<keyword evidence="9" id="KW-0226">DNA condensation</keyword>
<dbReference type="SMART" id="SM00968">
    <property type="entry name" value="SMC_hinge"/>
    <property type="match status" value="1"/>
</dbReference>
<evidence type="ECO:0000256" key="3">
    <source>
        <dbReference type="ARBA" id="ARBA00018693"/>
    </source>
</evidence>
<keyword evidence="7" id="KW-0067">ATP-binding</keyword>
<evidence type="ECO:0000256" key="1">
    <source>
        <dbReference type="ARBA" id="ARBA00004123"/>
    </source>
</evidence>
<evidence type="ECO:0000256" key="10">
    <source>
        <dbReference type="ARBA" id="ARBA00023242"/>
    </source>
</evidence>
<comment type="subcellular location">
    <subcellularLocation>
        <location evidence="1">Nucleus</location>
    </subcellularLocation>
</comment>
<feature type="coiled-coil region" evidence="12">
    <location>
        <begin position="15"/>
        <end position="81"/>
    </location>
</feature>
<comment type="similarity">
    <text evidence="2">Belongs to the SMC family. SMC4 subfamily.</text>
</comment>
<evidence type="ECO:0000256" key="4">
    <source>
        <dbReference type="ARBA" id="ARBA00022618"/>
    </source>
</evidence>
<feature type="coiled-coil region" evidence="12">
    <location>
        <begin position="117"/>
        <end position="144"/>
    </location>
</feature>
<feature type="coiled-coil region" evidence="12">
    <location>
        <begin position="356"/>
        <end position="397"/>
    </location>
</feature>
<keyword evidence="5" id="KW-0547">Nucleotide-binding</keyword>
<dbReference type="GO" id="GO:0051301">
    <property type="term" value="P:cell division"/>
    <property type="evidence" value="ECO:0007669"/>
    <property type="project" value="UniProtKB-KW"/>
</dbReference>
<dbReference type="PANTHER" id="PTHR18937:SF172">
    <property type="entry name" value="STRUCTURAL MAINTENANCE OF CHROMOSOMES PROTEIN"/>
    <property type="match status" value="1"/>
</dbReference>
<dbReference type="Gene3D" id="1.10.287.1490">
    <property type="match status" value="1"/>
</dbReference>
<evidence type="ECO:0000256" key="11">
    <source>
        <dbReference type="ARBA" id="ARBA00023306"/>
    </source>
</evidence>
<dbReference type="GO" id="GO:0007076">
    <property type="term" value="P:mitotic chromosome condensation"/>
    <property type="evidence" value="ECO:0007669"/>
    <property type="project" value="TreeGrafter"/>
</dbReference>
<dbReference type="Gene3D" id="1.20.1060.20">
    <property type="match status" value="1"/>
</dbReference>
<organism evidence="14 15">
    <name type="scientific">Ladona fulva</name>
    <name type="common">Scarce chaser dragonfly</name>
    <name type="synonym">Libellula fulva</name>
    <dbReference type="NCBI Taxonomy" id="123851"/>
    <lineage>
        <taxon>Eukaryota</taxon>
        <taxon>Metazoa</taxon>
        <taxon>Ecdysozoa</taxon>
        <taxon>Arthropoda</taxon>
        <taxon>Hexapoda</taxon>
        <taxon>Insecta</taxon>
        <taxon>Pterygota</taxon>
        <taxon>Palaeoptera</taxon>
        <taxon>Odonata</taxon>
        <taxon>Epiprocta</taxon>
        <taxon>Anisoptera</taxon>
        <taxon>Libelluloidea</taxon>
        <taxon>Libellulidae</taxon>
        <taxon>Ladona</taxon>
    </lineage>
</organism>
<dbReference type="AlphaFoldDB" id="A0A8K0JY84"/>
<dbReference type="Proteomes" id="UP000792457">
    <property type="component" value="Unassembled WGS sequence"/>
</dbReference>
<keyword evidence="8 12" id="KW-0175">Coiled coil</keyword>
<dbReference type="SUPFAM" id="SSF52540">
    <property type="entry name" value="P-loop containing nucleoside triphosphate hydrolases"/>
    <property type="match status" value="1"/>
</dbReference>
<comment type="caution">
    <text evidence="14">The sequence shown here is derived from an EMBL/GenBank/DDBJ whole genome shotgun (WGS) entry which is preliminary data.</text>
</comment>
<dbReference type="GO" id="GO:0005634">
    <property type="term" value="C:nucleus"/>
    <property type="evidence" value="ECO:0007669"/>
    <property type="project" value="UniProtKB-SubCell"/>
</dbReference>
<evidence type="ECO:0000313" key="15">
    <source>
        <dbReference type="Proteomes" id="UP000792457"/>
    </source>
</evidence>
<dbReference type="FunFam" id="3.40.50.300:FF:000481">
    <property type="entry name" value="Structural maintenance of chromosomes 4"/>
    <property type="match status" value="1"/>
</dbReference>
<dbReference type="Pfam" id="PF02463">
    <property type="entry name" value="SMC_N"/>
    <property type="match status" value="1"/>
</dbReference>
<evidence type="ECO:0000313" key="14">
    <source>
        <dbReference type="EMBL" id="KAG8224875.1"/>
    </source>
</evidence>
<keyword evidence="15" id="KW-1185">Reference proteome</keyword>
<proteinExistence type="inferred from homology"/>
<protein>
    <recommendedName>
        <fullName evidence="3">Structural maintenance of chromosomes protein 4</fullName>
    </recommendedName>
</protein>
<evidence type="ECO:0000256" key="7">
    <source>
        <dbReference type="ARBA" id="ARBA00022840"/>
    </source>
</evidence>
<name>A0A8K0JY84_LADFU</name>
<reference evidence="14" key="1">
    <citation type="submission" date="2013-04" db="EMBL/GenBank/DDBJ databases">
        <authorList>
            <person name="Qu J."/>
            <person name="Murali S.C."/>
            <person name="Bandaranaike D."/>
            <person name="Bellair M."/>
            <person name="Blankenburg K."/>
            <person name="Chao H."/>
            <person name="Dinh H."/>
            <person name="Doddapaneni H."/>
            <person name="Downs B."/>
            <person name="Dugan-Rocha S."/>
            <person name="Elkadiri S."/>
            <person name="Gnanaolivu R.D."/>
            <person name="Hernandez B."/>
            <person name="Javaid M."/>
            <person name="Jayaseelan J.C."/>
            <person name="Lee S."/>
            <person name="Li M."/>
            <person name="Ming W."/>
            <person name="Munidasa M."/>
            <person name="Muniz J."/>
            <person name="Nguyen L."/>
            <person name="Ongeri F."/>
            <person name="Osuji N."/>
            <person name="Pu L.-L."/>
            <person name="Puazo M."/>
            <person name="Qu C."/>
            <person name="Quiroz J."/>
            <person name="Raj R."/>
            <person name="Weissenberger G."/>
            <person name="Xin Y."/>
            <person name="Zou X."/>
            <person name="Han Y."/>
            <person name="Richards S."/>
            <person name="Worley K."/>
            <person name="Muzny D."/>
            <person name="Gibbs R."/>
        </authorList>
    </citation>
    <scope>NUCLEOTIDE SEQUENCE</scope>
    <source>
        <strain evidence="14">Sampled in the wild</strain>
    </source>
</reference>
<evidence type="ECO:0000259" key="13">
    <source>
        <dbReference type="SMART" id="SM00968"/>
    </source>
</evidence>
<sequence length="896" mass="100931">MEALERVPTDNQKDIEELTKKEAELTKEKAVHEQELSAAMASLAEETQGLQDEREALQTKLMELRTVADEAKSNRDVAKSELDLFLQKEKKEMALLEEIKRKSDMTSRSLVERKSEVEELNKSIPKMEKDLKGVEAELENVISEEATSSSELMRVRQSAEEMKTAMSSNVSRGRVLDALLAEKRAGRIPGIFGRLGDLGMVDAKYDVAVSTACGPLDFVVVDTVDTAKACVDFLKANDIGRVQIICLDKMERWRANCDKPLRRPDNVPRLFDLIKVNDKRVSTAFYFGLRETLVTDTLEQATQIGLGATRHRVVTLRGELIEPSGTMSGGGKKVARGRIGRSLSRPSLDNVDPNELGKLEEKVKELIQKVTQLRARQAALSEQKDLLTRSLREAKAKLGRKSIEVQSLSEMESLNKVKLKEQEKALKNATPAASQVKKLTEAVDKCEKIYGKESKAAEEVQVKVEALTNRIKEVTGKRTKAAQKKLDDCVKKIEKISAEIRRLKVAIKTAERNAKKSRDNITRMEHEIQEAEKEMREMQAERKKVEDMAADVMRGMEDLANKIESESDVTRGLKTEVDEFTKEENQLKSSLMKVEQNVDSVSNAIKDLKGKIAHNKKRLETLELQVVPAVEAINADEENEDEVGTTLKKLTPEELSVTGSEGISIQKLQYRIQVLEEKLASEERPNLAIVQEYKEKQDLYIKRVEDLEAITKKRNDQRQFYLNARHQRTQEFLSGFSIITSKLKEVYQMITLGGDAELELVDSLDPFSEGVNFSVRPPKKSWKNISNLSGGEKTLSSLALVFALHYYKPTPLYVMDEIDAALDFKNVSIIGNYIKERTRNTQFIIISLRSNMFELADRLVGIFKTNNCTKSVTVSPLASQIFPLDTPDLHLDAEVA</sequence>
<keyword evidence="4" id="KW-0132">Cell division</keyword>
<evidence type="ECO:0000256" key="2">
    <source>
        <dbReference type="ARBA" id="ARBA00006005"/>
    </source>
</evidence>
<feature type="coiled-coil region" evidence="12">
    <location>
        <begin position="457"/>
        <end position="551"/>
    </location>
</feature>
<dbReference type="InterPro" id="IPR010935">
    <property type="entry name" value="SMC_hinge"/>
</dbReference>
<keyword evidence="10" id="KW-0539">Nucleus</keyword>
<dbReference type="EMBL" id="KZ308214">
    <property type="protein sequence ID" value="KAG8224875.1"/>
    <property type="molecule type" value="Genomic_DNA"/>
</dbReference>
<dbReference type="OrthoDB" id="5575062at2759"/>
<dbReference type="GO" id="GO:0016887">
    <property type="term" value="F:ATP hydrolysis activity"/>
    <property type="evidence" value="ECO:0007669"/>
    <property type="project" value="InterPro"/>
</dbReference>
<evidence type="ECO:0000256" key="8">
    <source>
        <dbReference type="ARBA" id="ARBA00023054"/>
    </source>
</evidence>
<feature type="coiled-coil region" evidence="12">
    <location>
        <begin position="577"/>
        <end position="625"/>
    </location>
</feature>
<dbReference type="PANTHER" id="PTHR18937">
    <property type="entry name" value="STRUCTURAL MAINTENANCE OF CHROMOSOMES SMC FAMILY MEMBER"/>
    <property type="match status" value="1"/>
</dbReference>
<evidence type="ECO:0000256" key="6">
    <source>
        <dbReference type="ARBA" id="ARBA00022776"/>
    </source>
</evidence>
<dbReference type="SUPFAM" id="SSF75553">
    <property type="entry name" value="Smc hinge domain"/>
    <property type="match status" value="1"/>
</dbReference>
<dbReference type="Pfam" id="PF06470">
    <property type="entry name" value="SMC_hinge"/>
    <property type="match status" value="1"/>
</dbReference>
<keyword evidence="11" id="KW-0131">Cell cycle</keyword>
<evidence type="ECO:0000256" key="9">
    <source>
        <dbReference type="ARBA" id="ARBA00023067"/>
    </source>
</evidence>
<evidence type="ECO:0000256" key="12">
    <source>
        <dbReference type="SAM" id="Coils"/>
    </source>
</evidence>
<dbReference type="InterPro" id="IPR036277">
    <property type="entry name" value="SMC_hinge_sf"/>
</dbReference>
<feature type="domain" description="SMC hinge" evidence="13">
    <location>
        <begin position="189"/>
        <end position="305"/>
    </location>
</feature>
<dbReference type="GO" id="GO:0000796">
    <property type="term" value="C:condensin complex"/>
    <property type="evidence" value="ECO:0007669"/>
    <property type="project" value="TreeGrafter"/>
</dbReference>
<dbReference type="InterPro" id="IPR027417">
    <property type="entry name" value="P-loop_NTPase"/>
</dbReference>
<dbReference type="Gene3D" id="3.40.50.300">
    <property type="entry name" value="P-loop containing nucleotide triphosphate hydrolases"/>
    <property type="match status" value="1"/>
</dbReference>
<dbReference type="PIRSF" id="PIRSF005719">
    <property type="entry name" value="SMC"/>
    <property type="match status" value="1"/>
</dbReference>
<accession>A0A8K0JY84</accession>
<dbReference type="InterPro" id="IPR024704">
    <property type="entry name" value="SMC"/>
</dbReference>
<gene>
    <name evidence="14" type="ORF">J437_LFUL006469</name>
</gene>
<dbReference type="GO" id="GO:0005524">
    <property type="term" value="F:ATP binding"/>
    <property type="evidence" value="ECO:0007669"/>
    <property type="project" value="UniProtKB-KW"/>
</dbReference>
<reference evidence="14" key="2">
    <citation type="submission" date="2017-10" db="EMBL/GenBank/DDBJ databases">
        <title>Ladona fulva Genome sequencing and assembly.</title>
        <authorList>
            <person name="Murali S."/>
            <person name="Richards S."/>
            <person name="Bandaranaike D."/>
            <person name="Bellair M."/>
            <person name="Blankenburg K."/>
            <person name="Chao H."/>
            <person name="Dinh H."/>
            <person name="Doddapaneni H."/>
            <person name="Dugan-Rocha S."/>
            <person name="Elkadiri S."/>
            <person name="Gnanaolivu R."/>
            <person name="Hernandez B."/>
            <person name="Skinner E."/>
            <person name="Javaid M."/>
            <person name="Lee S."/>
            <person name="Li M."/>
            <person name="Ming W."/>
            <person name="Munidasa M."/>
            <person name="Muniz J."/>
            <person name="Nguyen L."/>
            <person name="Hughes D."/>
            <person name="Osuji N."/>
            <person name="Pu L.-L."/>
            <person name="Puazo M."/>
            <person name="Qu C."/>
            <person name="Quiroz J."/>
            <person name="Raj R."/>
            <person name="Weissenberger G."/>
            <person name="Xin Y."/>
            <person name="Zou X."/>
            <person name="Han Y."/>
            <person name="Worley K."/>
            <person name="Muzny D."/>
            <person name="Gibbs R."/>
        </authorList>
    </citation>
    <scope>NUCLEOTIDE SEQUENCE</scope>
    <source>
        <strain evidence="14">Sampled in the wild</strain>
    </source>
</reference>
<keyword evidence="6" id="KW-0498">Mitosis</keyword>